<keyword evidence="2" id="KW-0472">Membrane</keyword>
<reference evidence="3" key="2">
    <citation type="submission" date="2023-01" db="EMBL/GenBank/DDBJ databases">
        <title>Draft genome sequence of Algimonas porphyrae strain NBRC 108216.</title>
        <authorList>
            <person name="Sun Q."/>
            <person name="Mori K."/>
        </authorList>
    </citation>
    <scope>NUCLEOTIDE SEQUENCE</scope>
    <source>
        <strain evidence="3">NBRC 108216</strain>
    </source>
</reference>
<keyword evidence="4" id="KW-1185">Reference proteome</keyword>
<keyword evidence="2" id="KW-0812">Transmembrane</keyword>
<feature type="compositionally biased region" description="Gly residues" evidence="1">
    <location>
        <begin position="627"/>
        <end position="636"/>
    </location>
</feature>
<dbReference type="InterPro" id="IPR012683">
    <property type="entry name" value="CHP02302_TM"/>
</dbReference>
<organism evidence="3 4">
    <name type="scientific">Algimonas porphyrae</name>
    <dbReference type="NCBI Taxonomy" id="1128113"/>
    <lineage>
        <taxon>Bacteria</taxon>
        <taxon>Pseudomonadati</taxon>
        <taxon>Pseudomonadota</taxon>
        <taxon>Alphaproteobacteria</taxon>
        <taxon>Maricaulales</taxon>
        <taxon>Robiginitomaculaceae</taxon>
        <taxon>Algimonas</taxon>
    </lineage>
</organism>
<comment type="caution">
    <text evidence="3">The sequence shown here is derived from an EMBL/GenBank/DDBJ whole genome shotgun (WGS) entry which is preliminary data.</text>
</comment>
<dbReference type="EMBL" id="BSNJ01000005">
    <property type="protein sequence ID" value="GLQ21600.1"/>
    <property type="molecule type" value="Genomic_DNA"/>
</dbReference>
<proteinExistence type="predicted"/>
<sequence>MPTVSPELPPRLTRLARLARARLIWECYAPTLALSALALSLFIAASILGLWEVVGDPLRALALLVVLVLIGRGAVAASRLPIPTRSDALRRLEATAGLSHRPLDTLQDQAVLAPDLWPAHRERARDQSAAIRRIGRTPALSPIDRYGLRFVAPILMILALFLAWGFGTERLRRSIMPTILPPTNPYSVTFEAWIDPPDYTGRPPIYAQGDLTLQAPVGSMLVVRASGARGLPRPRFTGPNGARFLTPERLGRNGTEVRTLIDGSGTLDWRIGPRLKRFTIDATPDAPPVIDSTNPPETDKRDRLVLVMDAVDDYGVDRVLLEMVELTDGMNAETAFDGPTTTVDTDTPPFAQASDRSLKLDLTRHPLAGRKVIARLVAVDGAGQHGVSEPFYTTVPDKIFVEPLAKAIIEHRGLLLAGAGDYAPPPPGHPDMDASDGSFDTYQDEWRMGRAPAPIQRAALLIEAVTVAPDPALFNDPVVYIGLRHAGKSIRYARSAEALNGLPDHLWKLAIRAEFGVLGTALQEMQEAQQALNEGIARRAPQREIDALFTRYNQAVDAYMEELRRNATIADSEGGGGDGPALGSVDQIQELLDAIEEANRIGDTEGARRALTQLAELLENLQLQLSPGGGGEGGEPSGDSEMSEEMRQQLEELAESLGEQRELQDETRQAERDEFREQIGETPTGESQSPEALAQRQAEIEAMIEGLQDRLGDESGDQPGSQPGDALQDEGGAGEQQGGQEQGGDTPGEGEAEQGGQGFGADENADEAFGRARDAMRDSEAALGRGDLRGSRQAQAEAIDALRSAGDALARQLENDASADGEATDPLGRQTGTLDSDNAEADIDPRDNAERSREIIEELRRRAAEAERNQQEQDYLERLLKRF</sequence>
<feature type="compositionally biased region" description="Basic and acidic residues" evidence="1">
    <location>
        <begin position="658"/>
        <end position="679"/>
    </location>
</feature>
<feature type="compositionally biased region" description="Basic and acidic residues" evidence="1">
    <location>
        <begin position="768"/>
        <end position="790"/>
    </location>
</feature>
<protein>
    <recommendedName>
        <fullName evidence="5">TIGR02302 family protein</fullName>
    </recommendedName>
</protein>
<feature type="compositionally biased region" description="Gly residues" evidence="1">
    <location>
        <begin position="731"/>
        <end position="759"/>
    </location>
</feature>
<evidence type="ECO:0000313" key="3">
    <source>
        <dbReference type="EMBL" id="GLQ21600.1"/>
    </source>
</evidence>
<evidence type="ECO:0000313" key="4">
    <source>
        <dbReference type="Proteomes" id="UP001161390"/>
    </source>
</evidence>
<accession>A0ABQ5V219</accession>
<gene>
    <name evidence="3" type="ORF">GCM10007854_25550</name>
</gene>
<reference evidence="3" key="1">
    <citation type="journal article" date="2014" name="Int. J. Syst. Evol. Microbiol.">
        <title>Complete genome of a new Firmicutes species belonging to the dominant human colonic microbiota ('Ruminococcus bicirculans') reveals two chromosomes and a selective capacity to utilize plant glucans.</title>
        <authorList>
            <consortium name="NISC Comparative Sequencing Program"/>
            <person name="Wegmann U."/>
            <person name="Louis P."/>
            <person name="Goesmann A."/>
            <person name="Henrissat B."/>
            <person name="Duncan S.H."/>
            <person name="Flint H.J."/>
        </authorList>
    </citation>
    <scope>NUCLEOTIDE SEQUENCE</scope>
    <source>
        <strain evidence="3">NBRC 108216</strain>
    </source>
</reference>
<name>A0ABQ5V219_9PROT</name>
<feature type="region of interest" description="Disordered" evidence="1">
    <location>
        <begin position="623"/>
        <end position="795"/>
    </location>
</feature>
<feature type="region of interest" description="Disordered" evidence="1">
    <location>
        <begin position="810"/>
        <end position="851"/>
    </location>
</feature>
<dbReference type="Proteomes" id="UP001161390">
    <property type="component" value="Unassembled WGS sequence"/>
</dbReference>
<feature type="transmembrane region" description="Helical" evidence="2">
    <location>
        <begin position="23"/>
        <end position="48"/>
    </location>
</feature>
<evidence type="ECO:0008006" key="5">
    <source>
        <dbReference type="Google" id="ProtNLM"/>
    </source>
</evidence>
<evidence type="ECO:0000256" key="2">
    <source>
        <dbReference type="SAM" id="Phobius"/>
    </source>
</evidence>
<keyword evidence="2" id="KW-1133">Transmembrane helix</keyword>
<evidence type="ECO:0000256" key="1">
    <source>
        <dbReference type="SAM" id="MobiDB-lite"/>
    </source>
</evidence>
<feature type="transmembrane region" description="Helical" evidence="2">
    <location>
        <begin position="60"/>
        <end position="82"/>
    </location>
</feature>
<feature type="transmembrane region" description="Helical" evidence="2">
    <location>
        <begin position="146"/>
        <end position="167"/>
    </location>
</feature>
<dbReference type="RefSeq" id="WP_284373322.1">
    <property type="nucleotide sequence ID" value="NZ_BSNJ01000005.1"/>
</dbReference>
<dbReference type="Pfam" id="PF13779">
    <property type="entry name" value="DUF4175"/>
    <property type="match status" value="2"/>
</dbReference>